<dbReference type="EC" id="2.7.7.23" evidence="4"/>
<comment type="catalytic activity">
    <reaction evidence="11">
        <text>N-acetyl-alpha-D-glucosamine 1-phosphate + UTP + H(+) = UDP-N-acetyl-alpha-D-glucosamine + diphosphate</text>
        <dbReference type="Rhea" id="RHEA:13509"/>
        <dbReference type="ChEBI" id="CHEBI:15378"/>
        <dbReference type="ChEBI" id="CHEBI:33019"/>
        <dbReference type="ChEBI" id="CHEBI:46398"/>
        <dbReference type="ChEBI" id="CHEBI:57705"/>
        <dbReference type="ChEBI" id="CHEBI:57776"/>
        <dbReference type="EC" id="2.7.7.23"/>
    </reaction>
</comment>
<dbReference type="EC" id="2.3.1.157" evidence="3"/>
<keyword evidence="9" id="KW-0012">Acyltransferase</keyword>
<evidence type="ECO:0000256" key="2">
    <source>
        <dbReference type="ARBA" id="ARBA00005208"/>
    </source>
</evidence>
<evidence type="ECO:0000256" key="12">
    <source>
        <dbReference type="SAM" id="MobiDB-lite"/>
    </source>
</evidence>
<proteinExistence type="predicted"/>
<comment type="caution">
    <text evidence="15">The sequence shown here is derived from an EMBL/GenBank/DDBJ whole genome shotgun (WGS) entry which is preliminary data.</text>
</comment>
<feature type="domain" description="Mannose-1-phosphate guanyltransferase C-terminal" evidence="14">
    <location>
        <begin position="262"/>
        <end position="341"/>
    </location>
</feature>
<evidence type="ECO:0000256" key="8">
    <source>
        <dbReference type="ARBA" id="ARBA00023268"/>
    </source>
</evidence>
<accession>A0ABD6DP36</accession>
<dbReference type="InterPro" id="IPR056729">
    <property type="entry name" value="GMPPB_C"/>
</dbReference>
<dbReference type="EMBL" id="JBHUDO010000004">
    <property type="protein sequence ID" value="MFD1647807.1"/>
    <property type="molecule type" value="Genomic_DNA"/>
</dbReference>
<keyword evidence="7" id="KW-0548">Nucleotidyltransferase</keyword>
<dbReference type="InterPro" id="IPR005835">
    <property type="entry name" value="NTP_transferase_dom"/>
</dbReference>
<evidence type="ECO:0000313" key="16">
    <source>
        <dbReference type="Proteomes" id="UP001597034"/>
    </source>
</evidence>
<keyword evidence="16" id="KW-1185">Reference proteome</keyword>
<dbReference type="Gene3D" id="3.90.550.10">
    <property type="entry name" value="Spore Coat Polysaccharide Biosynthesis Protein SpsA, Chain A"/>
    <property type="match status" value="1"/>
</dbReference>
<dbReference type="AlphaFoldDB" id="A0ABD6DP36"/>
<name>A0ABD6DP36_9EURY</name>
<evidence type="ECO:0000256" key="9">
    <source>
        <dbReference type="ARBA" id="ARBA00023315"/>
    </source>
</evidence>
<gene>
    <name evidence="15" type="ORF">ACFSBL_19110</name>
</gene>
<evidence type="ECO:0000259" key="13">
    <source>
        <dbReference type="Pfam" id="PF00483"/>
    </source>
</evidence>
<evidence type="ECO:0000256" key="11">
    <source>
        <dbReference type="ARBA" id="ARBA00048493"/>
    </source>
</evidence>
<evidence type="ECO:0000256" key="7">
    <source>
        <dbReference type="ARBA" id="ARBA00022695"/>
    </source>
</evidence>
<comment type="catalytic activity">
    <reaction evidence="10">
        <text>alpha-D-glucosamine 1-phosphate + acetyl-CoA = N-acetyl-alpha-D-glucosamine 1-phosphate + CoA + H(+)</text>
        <dbReference type="Rhea" id="RHEA:13725"/>
        <dbReference type="ChEBI" id="CHEBI:15378"/>
        <dbReference type="ChEBI" id="CHEBI:57287"/>
        <dbReference type="ChEBI" id="CHEBI:57288"/>
        <dbReference type="ChEBI" id="CHEBI:57776"/>
        <dbReference type="ChEBI" id="CHEBI:58516"/>
        <dbReference type="EC" id="2.3.1.157"/>
    </reaction>
</comment>
<dbReference type="InterPro" id="IPR029044">
    <property type="entry name" value="Nucleotide-diphossugar_trans"/>
</dbReference>
<dbReference type="InterPro" id="IPR011004">
    <property type="entry name" value="Trimer_LpxA-like_sf"/>
</dbReference>
<keyword evidence="6" id="KW-0808">Transferase</keyword>
<feature type="domain" description="Nucleotidyl transferase" evidence="13">
    <location>
        <begin position="3"/>
        <end position="118"/>
    </location>
</feature>
<evidence type="ECO:0000256" key="1">
    <source>
        <dbReference type="ARBA" id="ARBA00005166"/>
    </source>
</evidence>
<dbReference type="PANTHER" id="PTHR43584">
    <property type="entry name" value="NUCLEOTIDYL TRANSFERASE"/>
    <property type="match status" value="1"/>
</dbReference>
<dbReference type="GO" id="GO:0003977">
    <property type="term" value="F:UDP-N-acetylglucosamine diphosphorylase activity"/>
    <property type="evidence" value="ECO:0007669"/>
    <property type="project" value="UniProtKB-EC"/>
</dbReference>
<evidence type="ECO:0000256" key="5">
    <source>
        <dbReference type="ARBA" id="ARBA00013414"/>
    </source>
</evidence>
<dbReference type="InterPro" id="IPR050065">
    <property type="entry name" value="GlmU-like"/>
</dbReference>
<dbReference type="Proteomes" id="UP001597034">
    <property type="component" value="Unassembled WGS sequence"/>
</dbReference>
<dbReference type="Gene3D" id="2.160.10.10">
    <property type="entry name" value="Hexapeptide repeat proteins"/>
    <property type="match status" value="1"/>
</dbReference>
<evidence type="ECO:0000259" key="14">
    <source>
        <dbReference type="Pfam" id="PF25087"/>
    </source>
</evidence>
<reference evidence="15 16" key="1">
    <citation type="journal article" date="2019" name="Int. J. Syst. Evol. Microbiol.">
        <title>The Global Catalogue of Microorganisms (GCM) 10K type strain sequencing project: providing services to taxonomists for standard genome sequencing and annotation.</title>
        <authorList>
            <consortium name="The Broad Institute Genomics Platform"/>
            <consortium name="The Broad Institute Genome Sequencing Center for Infectious Disease"/>
            <person name="Wu L."/>
            <person name="Ma J."/>
        </authorList>
    </citation>
    <scope>NUCLEOTIDE SEQUENCE [LARGE SCALE GENOMIC DNA]</scope>
    <source>
        <strain evidence="15 16">CGMCC 1.10390</strain>
    </source>
</reference>
<dbReference type="Pfam" id="PF00483">
    <property type="entry name" value="NTP_transferase"/>
    <property type="match status" value="1"/>
</dbReference>
<comment type="pathway">
    <text evidence="2">Nucleotide-sugar biosynthesis; UDP-N-acetyl-alpha-D-glucosamine biosynthesis; UDP-N-acetyl-alpha-D-glucosamine from N-acetyl-alpha-D-glucosamine 1-phosphate: step 1/1.</text>
</comment>
<dbReference type="GO" id="GO:0019134">
    <property type="term" value="F:glucosamine-1-phosphate N-acetyltransferase activity"/>
    <property type="evidence" value="ECO:0007669"/>
    <property type="project" value="UniProtKB-EC"/>
</dbReference>
<feature type="region of interest" description="Disordered" evidence="12">
    <location>
        <begin position="124"/>
        <end position="143"/>
    </location>
</feature>
<evidence type="ECO:0000313" key="15">
    <source>
        <dbReference type="EMBL" id="MFD1647807.1"/>
    </source>
</evidence>
<dbReference type="PANTHER" id="PTHR43584:SF8">
    <property type="entry name" value="N-ACETYLMURAMATE ALPHA-1-PHOSPHATE URIDYLYLTRANSFERASE"/>
    <property type="match status" value="1"/>
</dbReference>
<dbReference type="SUPFAM" id="SSF53448">
    <property type="entry name" value="Nucleotide-diphospho-sugar transferases"/>
    <property type="match status" value="1"/>
</dbReference>
<dbReference type="SUPFAM" id="SSF51161">
    <property type="entry name" value="Trimeric LpxA-like enzymes"/>
    <property type="match status" value="1"/>
</dbReference>
<comment type="pathway">
    <text evidence="1">Nucleotide-sugar biosynthesis; UDP-N-acetyl-alpha-D-glucosamine biosynthesis; N-acetyl-alpha-D-glucosamine 1-phosphate from alpha-D-glucosamine 6-phosphate (route II): step 2/2.</text>
</comment>
<evidence type="ECO:0000256" key="6">
    <source>
        <dbReference type="ARBA" id="ARBA00022679"/>
    </source>
</evidence>
<evidence type="ECO:0000256" key="4">
    <source>
        <dbReference type="ARBA" id="ARBA00012457"/>
    </source>
</evidence>
<evidence type="ECO:0000256" key="3">
    <source>
        <dbReference type="ARBA" id="ARBA00012225"/>
    </source>
</evidence>
<organism evidence="15 16">
    <name type="scientific">Haloarchaeobius litoreus</name>
    <dbReference type="NCBI Taxonomy" id="755306"/>
    <lineage>
        <taxon>Archaea</taxon>
        <taxon>Methanobacteriati</taxon>
        <taxon>Methanobacteriota</taxon>
        <taxon>Stenosarchaea group</taxon>
        <taxon>Halobacteria</taxon>
        <taxon>Halobacteriales</taxon>
        <taxon>Halorubellaceae</taxon>
        <taxon>Haloarchaeobius</taxon>
    </lineage>
</organism>
<evidence type="ECO:0000256" key="10">
    <source>
        <dbReference type="ARBA" id="ARBA00048247"/>
    </source>
</evidence>
<protein>
    <recommendedName>
        <fullName evidence="5">Bifunctional protein GlmU</fullName>
        <ecNumber evidence="3">2.3.1.157</ecNumber>
        <ecNumber evidence="4">2.7.7.23</ecNumber>
    </recommendedName>
</protein>
<dbReference type="Pfam" id="PF25087">
    <property type="entry name" value="GMPPB_C"/>
    <property type="match status" value="1"/>
</dbReference>
<keyword evidence="8" id="KW-0511">Multifunctional enzyme</keyword>
<sequence length="395" mass="41027">MQTVILAAGDGTRLNPLTDATPKPLLPVGPGSLLAETARTAVEAGASALYIAVPPDYRRFHDELGDTIDGVPVTFAVQPRPVGTADAVQRATKYFDGPFAVLPGDALLDRASIRTLFERAPAVGVDPESEPVTTAVGDGGQPDAMHRSREWNLPGRPTGACALPAPAHDRLEVGICETGEREFADVLSRLVGEVDMEPVEHRYVVDVDRPWDLLSAAEVGLETWAAETREPPHAGTVSERARLTGAVRVATGARVGDGVVVDGPVIIDAGTTVAPNAIIRGPSYIGPDVEIGHAAEVTRSVLQRGSSVGHAAFVADSIVGANASLAPGTTVANRRHDGETVVARAGQERVPTGRAAFGAVVGPRVSTGIDTSIDAGVTLSTGSHTEPDECVLTDR</sequence>
<dbReference type="RefSeq" id="WP_256401714.1">
    <property type="nucleotide sequence ID" value="NZ_JANHJR010000004.1"/>
</dbReference>